<keyword evidence="1" id="KW-0812">Transmembrane</keyword>
<reference evidence="2 3" key="1">
    <citation type="submission" date="2021-07" db="EMBL/GenBank/DDBJ databases">
        <title>complete genome sequencing of Tessaracoccus sp.J1M15.</title>
        <authorList>
            <person name="Bae J.-W."/>
            <person name="Kim D.-y."/>
        </authorList>
    </citation>
    <scope>NUCLEOTIDE SEQUENCE [LARGE SCALE GENOMIC DNA]</scope>
    <source>
        <strain evidence="2 3">J1M15</strain>
    </source>
</reference>
<proteinExistence type="predicted"/>
<feature type="transmembrane region" description="Helical" evidence="1">
    <location>
        <begin position="227"/>
        <end position="252"/>
    </location>
</feature>
<keyword evidence="1" id="KW-1133">Transmembrane helix</keyword>
<sequence length="253" mass="26843">MFTFDATPVKFIGLLILFAWCTIWCIYEVTRRQTGVQRVSNVLHVAMAVVMLAMIAGPTWKGLTAVVPTWGLTVVFVAATLWFIARIPVSRAAGDAAGVKHFAGHSMMFGAMVWHLAAMAVMAAAMSAPAASAGADMDMSGHGDMAGSGSSMGGMDSMSAMQQQGGALWWFAVVGLAFMTYLLVASVVALIRVFDNRGEGVGELAACCAEIRPVGTTKYRLAALSDFAMNFGMFWMSTGLLVPVLPFFAALAF</sequence>
<evidence type="ECO:0000256" key="1">
    <source>
        <dbReference type="SAM" id="Phobius"/>
    </source>
</evidence>
<dbReference type="RefSeq" id="WP_219080914.1">
    <property type="nucleotide sequence ID" value="NZ_CP079216.1"/>
</dbReference>
<feature type="transmembrane region" description="Helical" evidence="1">
    <location>
        <begin position="66"/>
        <end position="85"/>
    </location>
</feature>
<feature type="transmembrane region" description="Helical" evidence="1">
    <location>
        <begin position="106"/>
        <end position="128"/>
    </location>
</feature>
<evidence type="ECO:0000313" key="2">
    <source>
        <dbReference type="EMBL" id="QXT62248.1"/>
    </source>
</evidence>
<feature type="transmembrane region" description="Helical" evidence="1">
    <location>
        <begin position="42"/>
        <end position="60"/>
    </location>
</feature>
<dbReference type="EMBL" id="CP079216">
    <property type="protein sequence ID" value="QXT62248.1"/>
    <property type="molecule type" value="Genomic_DNA"/>
</dbReference>
<gene>
    <name evidence="2" type="ORF">KDB89_10820</name>
</gene>
<protein>
    <submittedName>
        <fullName evidence="2">DUF5134 domain-containing protein</fullName>
    </submittedName>
</protein>
<dbReference type="InterPro" id="IPR033458">
    <property type="entry name" value="DUF5134"/>
</dbReference>
<evidence type="ECO:0000313" key="3">
    <source>
        <dbReference type="Proteomes" id="UP000824504"/>
    </source>
</evidence>
<keyword evidence="1" id="KW-0472">Membrane</keyword>
<dbReference type="Proteomes" id="UP000824504">
    <property type="component" value="Chromosome"/>
</dbReference>
<accession>A0ABX8SJS9</accession>
<organism evidence="2 3">
    <name type="scientific">Tessaracoccus palaemonis</name>
    <dbReference type="NCBI Taxonomy" id="2829499"/>
    <lineage>
        <taxon>Bacteria</taxon>
        <taxon>Bacillati</taxon>
        <taxon>Actinomycetota</taxon>
        <taxon>Actinomycetes</taxon>
        <taxon>Propionibacteriales</taxon>
        <taxon>Propionibacteriaceae</taxon>
        <taxon>Tessaracoccus</taxon>
    </lineage>
</organism>
<keyword evidence="3" id="KW-1185">Reference proteome</keyword>
<feature type="transmembrane region" description="Helical" evidence="1">
    <location>
        <begin position="167"/>
        <end position="191"/>
    </location>
</feature>
<feature type="transmembrane region" description="Helical" evidence="1">
    <location>
        <begin position="12"/>
        <end position="30"/>
    </location>
</feature>
<dbReference type="Pfam" id="PF17197">
    <property type="entry name" value="DUF5134"/>
    <property type="match status" value="1"/>
</dbReference>
<name>A0ABX8SJS9_9ACTN</name>